<keyword evidence="5 10" id="KW-0552">Olfaction</keyword>
<evidence type="ECO:0000256" key="8">
    <source>
        <dbReference type="ARBA" id="ARBA00023170"/>
    </source>
</evidence>
<dbReference type="GO" id="GO:0005886">
    <property type="term" value="C:plasma membrane"/>
    <property type="evidence" value="ECO:0007669"/>
    <property type="project" value="UniProtKB-SubCell"/>
</dbReference>
<feature type="transmembrane region" description="Helical" evidence="10">
    <location>
        <begin position="291"/>
        <end position="314"/>
    </location>
</feature>
<evidence type="ECO:0000256" key="7">
    <source>
        <dbReference type="ARBA" id="ARBA00023136"/>
    </source>
</evidence>
<evidence type="ECO:0000256" key="6">
    <source>
        <dbReference type="ARBA" id="ARBA00022989"/>
    </source>
</evidence>
<comment type="subcellular location">
    <subcellularLocation>
        <location evidence="1 10">Cell membrane</location>
        <topology evidence="1 10">Multi-pass membrane protein</topology>
    </subcellularLocation>
</comment>
<evidence type="ECO:0000256" key="10">
    <source>
        <dbReference type="RuleBase" id="RU351113"/>
    </source>
</evidence>
<dbReference type="Pfam" id="PF02949">
    <property type="entry name" value="7tm_6"/>
    <property type="match status" value="1"/>
</dbReference>
<comment type="caution">
    <text evidence="11">The sequence shown here is derived from an EMBL/GenBank/DDBJ whole genome shotgun (WGS) entry which is preliminary data.</text>
</comment>
<keyword evidence="7 10" id="KW-0472">Membrane</keyword>
<dbReference type="GO" id="GO:0005549">
    <property type="term" value="F:odorant binding"/>
    <property type="evidence" value="ECO:0007669"/>
    <property type="project" value="InterPro"/>
</dbReference>
<dbReference type="InterPro" id="IPR004117">
    <property type="entry name" value="7tm6_olfct_rcpt"/>
</dbReference>
<evidence type="ECO:0000313" key="11">
    <source>
        <dbReference type="EMBL" id="CAI6364107.1"/>
    </source>
</evidence>
<feature type="transmembrane region" description="Helical" evidence="10">
    <location>
        <begin position="195"/>
        <end position="219"/>
    </location>
</feature>
<evidence type="ECO:0000256" key="5">
    <source>
        <dbReference type="ARBA" id="ARBA00022725"/>
    </source>
</evidence>
<feature type="transmembrane region" description="Helical" evidence="10">
    <location>
        <begin position="49"/>
        <end position="70"/>
    </location>
</feature>
<feature type="transmembrane region" description="Helical" evidence="10">
    <location>
        <begin position="76"/>
        <end position="95"/>
    </location>
</feature>
<protein>
    <recommendedName>
        <fullName evidence="10">Odorant receptor</fullName>
    </recommendedName>
</protein>
<evidence type="ECO:0000256" key="3">
    <source>
        <dbReference type="ARBA" id="ARBA00022606"/>
    </source>
</evidence>
<dbReference type="GO" id="GO:0004984">
    <property type="term" value="F:olfactory receptor activity"/>
    <property type="evidence" value="ECO:0007669"/>
    <property type="project" value="InterPro"/>
</dbReference>
<evidence type="ECO:0000256" key="4">
    <source>
        <dbReference type="ARBA" id="ARBA00022692"/>
    </source>
</evidence>
<keyword evidence="3 10" id="KW-0716">Sensory transduction</keyword>
<accession>A0AAV0X8V8</accession>
<comment type="similarity">
    <text evidence="10">Belongs to the insect chemoreceptor superfamily. Heteromeric odorant receptor channel (TC 1.A.69) family.</text>
</comment>
<dbReference type="EMBL" id="CARXXK010000003">
    <property type="protein sequence ID" value="CAI6364107.1"/>
    <property type="molecule type" value="Genomic_DNA"/>
</dbReference>
<comment type="caution">
    <text evidence="10">Lacks conserved residue(s) required for the propagation of feature annotation.</text>
</comment>
<keyword evidence="9 10" id="KW-0807">Transducer</keyword>
<keyword evidence="4 10" id="KW-0812">Transmembrane</keyword>
<evidence type="ECO:0000256" key="9">
    <source>
        <dbReference type="ARBA" id="ARBA00023224"/>
    </source>
</evidence>
<keyword evidence="6 10" id="KW-1133">Transmembrane helix</keyword>
<reference evidence="11 12" key="1">
    <citation type="submission" date="2023-01" db="EMBL/GenBank/DDBJ databases">
        <authorList>
            <person name="Whitehead M."/>
        </authorList>
    </citation>
    <scope>NUCLEOTIDE SEQUENCE [LARGE SCALE GENOMIC DNA]</scope>
</reference>
<dbReference type="PANTHER" id="PTHR21137">
    <property type="entry name" value="ODORANT RECEPTOR"/>
    <property type="match status" value="1"/>
</dbReference>
<evidence type="ECO:0000256" key="1">
    <source>
        <dbReference type="ARBA" id="ARBA00004651"/>
    </source>
</evidence>
<keyword evidence="2" id="KW-1003">Cell membrane</keyword>
<evidence type="ECO:0000313" key="12">
    <source>
        <dbReference type="Proteomes" id="UP001160148"/>
    </source>
</evidence>
<dbReference type="GO" id="GO:0007165">
    <property type="term" value="P:signal transduction"/>
    <property type="evidence" value="ECO:0007669"/>
    <property type="project" value="UniProtKB-KW"/>
</dbReference>
<dbReference type="PANTHER" id="PTHR21137:SF35">
    <property type="entry name" value="ODORANT RECEPTOR 19A-RELATED"/>
    <property type="match status" value="1"/>
</dbReference>
<gene>
    <name evidence="11" type="ORF">MEUPH1_LOCUS18976</name>
</gene>
<dbReference type="Proteomes" id="UP001160148">
    <property type="component" value="Unassembled WGS sequence"/>
</dbReference>
<keyword evidence="12" id="KW-1185">Reference proteome</keyword>
<feature type="transmembrane region" description="Helical" evidence="10">
    <location>
        <begin position="133"/>
        <end position="152"/>
    </location>
</feature>
<proteinExistence type="inferred from homology"/>
<feature type="transmembrane region" description="Helical" evidence="10">
    <location>
        <begin position="326"/>
        <end position="346"/>
    </location>
</feature>
<evidence type="ECO:0000256" key="2">
    <source>
        <dbReference type="ARBA" id="ARBA00022475"/>
    </source>
</evidence>
<sequence length="425" mass="50191">MATGTTTVSKNEDSLMINMRLMKKTGFYQLLDSRSVKVFGHNVFKCMSVVQMSVLLSVALIFVANIYYFSDDINTVMMYSMFITSDVLSILKLYYILRNSDTIWNCIQMTSIQDLSYKYHDGRILEEGRSKSTSYSILIIFMWLNLAVSWSLGPLFVTNYFLVVEQNDEIYRYRFNIMNFAFPATDRFYNDNFMIYYWIEFIPLVLWCQCTMNFDILLLSMNITLKYQLKTIANSYSAFDFTRYNDFKNNRTKNVKHHKESESMVDFKSLIYDQQRVIENMRNIYRVFRPVVLTQLALESLIIMLLSCIIMLNYFNGISLLSALNLRLFAAISTFLFHIYVICYLFDDVNEQKDSMNLALYSSDWTASNLQHQILLLHAMRMNNAENLRLRVTRHKIVNFQMFTYIMRTTYSILSVLEKMCANKT</sequence>
<name>A0AAV0X8V8_9HEMI</name>
<dbReference type="AlphaFoldDB" id="A0AAV0X8V8"/>
<keyword evidence="8 10" id="KW-0675">Receptor</keyword>
<organism evidence="11 12">
    <name type="scientific">Macrosiphum euphorbiae</name>
    <name type="common">potato aphid</name>
    <dbReference type="NCBI Taxonomy" id="13131"/>
    <lineage>
        <taxon>Eukaryota</taxon>
        <taxon>Metazoa</taxon>
        <taxon>Ecdysozoa</taxon>
        <taxon>Arthropoda</taxon>
        <taxon>Hexapoda</taxon>
        <taxon>Insecta</taxon>
        <taxon>Pterygota</taxon>
        <taxon>Neoptera</taxon>
        <taxon>Paraneoptera</taxon>
        <taxon>Hemiptera</taxon>
        <taxon>Sternorrhyncha</taxon>
        <taxon>Aphidomorpha</taxon>
        <taxon>Aphidoidea</taxon>
        <taxon>Aphididae</taxon>
        <taxon>Macrosiphini</taxon>
        <taxon>Macrosiphum</taxon>
    </lineage>
</organism>